<protein>
    <submittedName>
        <fullName evidence="2">Cysteine rich secreted protein</fullName>
    </submittedName>
</protein>
<dbReference type="EMBL" id="AK416992">
    <property type="protein sequence ID" value="BAN20207.1"/>
    <property type="molecule type" value="mRNA"/>
</dbReference>
<keyword evidence="1" id="KW-0732">Signal</keyword>
<feature type="signal peptide" evidence="1">
    <location>
        <begin position="1"/>
        <end position="17"/>
    </location>
</feature>
<name>R4WQN6_RIPPE</name>
<evidence type="ECO:0000256" key="1">
    <source>
        <dbReference type="SAM" id="SignalP"/>
    </source>
</evidence>
<dbReference type="AlphaFoldDB" id="R4WQN6"/>
<accession>R4WQN6</accession>
<feature type="chain" id="PRO_5004372597" evidence="1">
    <location>
        <begin position="18"/>
        <end position="83"/>
    </location>
</feature>
<proteinExistence type="evidence at transcript level"/>
<organism evidence="2">
    <name type="scientific">Riptortus pedestris</name>
    <name type="common">Bean bug</name>
    <dbReference type="NCBI Taxonomy" id="329032"/>
    <lineage>
        <taxon>Eukaryota</taxon>
        <taxon>Metazoa</taxon>
        <taxon>Ecdysozoa</taxon>
        <taxon>Arthropoda</taxon>
        <taxon>Hexapoda</taxon>
        <taxon>Insecta</taxon>
        <taxon>Pterygota</taxon>
        <taxon>Neoptera</taxon>
        <taxon>Paraneoptera</taxon>
        <taxon>Hemiptera</taxon>
        <taxon>Heteroptera</taxon>
        <taxon>Panheteroptera</taxon>
        <taxon>Pentatomomorpha</taxon>
        <taxon>Coreoidea</taxon>
        <taxon>Alydidae</taxon>
        <taxon>Riptortus</taxon>
    </lineage>
</organism>
<reference evidence="2" key="1">
    <citation type="journal article" date="2013" name="PLoS ONE">
        <title>Gene expression in gut symbiotic organ of stinkbug affected by extracellular bacterial symbiont.</title>
        <authorList>
            <person name="Futahashi R."/>
            <person name="Tanaka K."/>
            <person name="Tanahashi M."/>
            <person name="Nikoh N."/>
            <person name="Kikuchi Y."/>
            <person name="Lee B.L."/>
            <person name="Fukatsu T."/>
        </authorList>
    </citation>
    <scope>NUCLEOTIDE SEQUENCE</scope>
    <source>
        <tissue evidence="2">Midgut</tissue>
    </source>
</reference>
<sequence length="83" mass="9231">MSRCLLLIGLMSVMASAIETTHMEKLLNCFLFSDCPNGYRCCSLASCCPTKGFYCCPFLECCSFNGGKSIPAIRSIRRTKMRV</sequence>
<evidence type="ECO:0000313" key="2">
    <source>
        <dbReference type="EMBL" id="BAN20207.1"/>
    </source>
</evidence>